<dbReference type="Pfam" id="PF02518">
    <property type="entry name" value="HATPase_c"/>
    <property type="match status" value="1"/>
</dbReference>
<dbReference type="InterPro" id="IPR003594">
    <property type="entry name" value="HATPase_dom"/>
</dbReference>
<dbReference type="InterPro" id="IPR004358">
    <property type="entry name" value="Sig_transdc_His_kin-like_C"/>
</dbReference>
<dbReference type="PRINTS" id="PR00344">
    <property type="entry name" value="BCTRLSENSOR"/>
</dbReference>
<reference evidence="9" key="1">
    <citation type="submission" date="2016-06" db="EMBL/GenBank/DDBJ databases">
        <authorList>
            <person name="Sutton G."/>
            <person name="Brinkac L."/>
            <person name="Sanka R."/>
            <person name="Adams M."/>
            <person name="Lau E."/>
            <person name="Mehaffy C."/>
            <person name="Tameris M."/>
            <person name="Hatherill M."/>
            <person name="Hanekom W."/>
            <person name="Mahomed H."/>
            <person name="Mcshane H."/>
        </authorList>
    </citation>
    <scope>NUCLEOTIDE SEQUENCE [LARGE SCALE GENOMIC DNA]</scope>
    <source>
        <strain evidence="9">852002-10433_SCH5171157</strain>
    </source>
</reference>
<feature type="compositionally biased region" description="Basic and acidic residues" evidence="6">
    <location>
        <begin position="7"/>
        <end position="23"/>
    </location>
</feature>
<evidence type="ECO:0000256" key="3">
    <source>
        <dbReference type="ARBA" id="ARBA00022679"/>
    </source>
</evidence>
<evidence type="ECO:0000256" key="1">
    <source>
        <dbReference type="ARBA" id="ARBA00000085"/>
    </source>
</evidence>
<dbReference type="InterPro" id="IPR036890">
    <property type="entry name" value="HATPase_C_sf"/>
</dbReference>
<dbReference type="EC" id="2.7.13.3" evidence="2"/>
<feature type="region of interest" description="Disordered" evidence="6">
    <location>
        <begin position="1"/>
        <end position="23"/>
    </location>
</feature>
<dbReference type="SUPFAM" id="SSF55874">
    <property type="entry name" value="ATPase domain of HSP90 chaperone/DNA topoisomerase II/histidine kinase"/>
    <property type="match status" value="1"/>
</dbReference>
<dbReference type="InterPro" id="IPR050736">
    <property type="entry name" value="Sensor_HK_Regulatory"/>
</dbReference>
<dbReference type="PANTHER" id="PTHR43711:SF1">
    <property type="entry name" value="HISTIDINE KINASE 1"/>
    <property type="match status" value="1"/>
</dbReference>
<evidence type="ECO:0000313" key="9">
    <source>
        <dbReference type="Proteomes" id="UP000094008"/>
    </source>
</evidence>
<dbReference type="PANTHER" id="PTHR43711">
    <property type="entry name" value="TWO-COMPONENT HISTIDINE KINASE"/>
    <property type="match status" value="1"/>
</dbReference>
<comment type="caution">
    <text evidence="8">The sequence shown here is derived from an EMBL/GenBank/DDBJ whole genome shotgun (WGS) entry which is preliminary data.</text>
</comment>
<keyword evidence="3" id="KW-0808">Transferase</keyword>
<protein>
    <recommendedName>
        <fullName evidence="2">histidine kinase</fullName>
        <ecNumber evidence="2">2.7.13.3</ecNumber>
    </recommendedName>
</protein>
<keyword evidence="5" id="KW-0902">Two-component regulatory system</keyword>
<gene>
    <name evidence="8" type="ORF">A5779_01165</name>
</gene>
<feature type="domain" description="Histidine kinase" evidence="7">
    <location>
        <begin position="1"/>
        <end position="62"/>
    </location>
</feature>
<accession>A0A1A0WEF8</accession>
<evidence type="ECO:0000313" key="8">
    <source>
        <dbReference type="EMBL" id="OBB96693.1"/>
    </source>
</evidence>
<evidence type="ECO:0000256" key="5">
    <source>
        <dbReference type="ARBA" id="ARBA00023012"/>
    </source>
</evidence>
<evidence type="ECO:0000256" key="2">
    <source>
        <dbReference type="ARBA" id="ARBA00012438"/>
    </source>
</evidence>
<dbReference type="GO" id="GO:0000160">
    <property type="term" value="P:phosphorelay signal transduction system"/>
    <property type="evidence" value="ECO:0007669"/>
    <property type="project" value="UniProtKB-KW"/>
</dbReference>
<evidence type="ECO:0000256" key="6">
    <source>
        <dbReference type="SAM" id="MobiDB-lite"/>
    </source>
</evidence>
<proteinExistence type="predicted"/>
<dbReference type="InterPro" id="IPR005467">
    <property type="entry name" value="His_kinase_dom"/>
</dbReference>
<dbReference type="Proteomes" id="UP000094008">
    <property type="component" value="Unassembled WGS sequence"/>
</dbReference>
<name>A0A1A0WEF8_MYCPR</name>
<comment type="catalytic activity">
    <reaction evidence="1">
        <text>ATP + protein L-histidine = ADP + protein N-phospho-L-histidine.</text>
        <dbReference type="EC" id="2.7.13.3"/>
    </reaction>
</comment>
<keyword evidence="4" id="KW-0418">Kinase</keyword>
<evidence type="ECO:0000256" key="4">
    <source>
        <dbReference type="ARBA" id="ARBA00022777"/>
    </source>
</evidence>
<dbReference type="Gene3D" id="3.30.565.10">
    <property type="entry name" value="Histidine kinase-like ATPase, C-terminal domain"/>
    <property type="match status" value="1"/>
</dbReference>
<dbReference type="GO" id="GO:0004673">
    <property type="term" value="F:protein histidine kinase activity"/>
    <property type="evidence" value="ECO:0007669"/>
    <property type="project" value="UniProtKB-EC"/>
</dbReference>
<sequence length="74" mass="7661">MTEVPDVFERFARGDSSRSRREGSTGLGLAIVAAVLKAHGGTIAVSSTAGSTEFVVRLPVVSSQGTHRTDQSGT</sequence>
<dbReference type="AlphaFoldDB" id="A0A1A0WEF8"/>
<evidence type="ECO:0000259" key="7">
    <source>
        <dbReference type="PROSITE" id="PS50109"/>
    </source>
</evidence>
<organism evidence="8 9">
    <name type="scientific">Mycolicibacterium peregrinum</name>
    <name type="common">Mycobacterium peregrinum</name>
    <dbReference type="NCBI Taxonomy" id="43304"/>
    <lineage>
        <taxon>Bacteria</taxon>
        <taxon>Bacillati</taxon>
        <taxon>Actinomycetota</taxon>
        <taxon>Actinomycetes</taxon>
        <taxon>Mycobacteriales</taxon>
        <taxon>Mycobacteriaceae</taxon>
        <taxon>Mycolicibacterium</taxon>
    </lineage>
</organism>
<dbReference type="PROSITE" id="PS50109">
    <property type="entry name" value="HIS_KIN"/>
    <property type="match status" value="1"/>
</dbReference>
<dbReference type="EMBL" id="LZSY01000024">
    <property type="protein sequence ID" value="OBB96693.1"/>
    <property type="molecule type" value="Genomic_DNA"/>
</dbReference>